<evidence type="ECO:0000256" key="1">
    <source>
        <dbReference type="SAM" id="MobiDB-lite"/>
    </source>
</evidence>
<feature type="compositionally biased region" description="Pro residues" evidence="1">
    <location>
        <begin position="262"/>
        <end position="271"/>
    </location>
</feature>
<dbReference type="Proteomes" id="UP000199529">
    <property type="component" value="Unassembled WGS sequence"/>
</dbReference>
<dbReference type="STRING" id="418495.SAMN05216215_100313"/>
<feature type="compositionally biased region" description="Basic and acidic residues" evidence="1">
    <location>
        <begin position="127"/>
        <end position="138"/>
    </location>
</feature>
<dbReference type="AlphaFoldDB" id="A0A1H2T6T4"/>
<feature type="compositionally biased region" description="Basic residues" evidence="1">
    <location>
        <begin position="291"/>
        <end position="302"/>
    </location>
</feature>
<sequence>MIPFLTALALCYILVKIPFWVIGAARGGGGRSFIGRLVRAFIAYKTFGLIRGRRGTPPGKGHPKTSADPYESPKTTTSGQYMLPLNVTRQRRGPSARQPNFPKPKTAQPGRTEQGQQLKLPLDGEWPENKPRLGRDGQYRLPLNVQRQPAPQRPTPLPPPNPPRRRSRTEQLRFPVDGQWPETRPVLGRDGQYRLPLDVQRVRRPEAAPSPPKPQPTSSLRPAARQLKLPADGGWPENKPRLGSDGQYQLPLQVQRARRPAAAPPTPPPESPASRPRSTQGKQPSLPLKLPKVHPPRPSTRRRGGDTG</sequence>
<dbReference type="OrthoDB" id="3670631at2"/>
<protein>
    <submittedName>
        <fullName evidence="2">Uncharacterized protein</fullName>
    </submittedName>
</protein>
<name>A0A1H2T6T4_9PSEU</name>
<organism evidence="2 3">
    <name type="scientific">Saccharopolyspora shandongensis</name>
    <dbReference type="NCBI Taxonomy" id="418495"/>
    <lineage>
        <taxon>Bacteria</taxon>
        <taxon>Bacillati</taxon>
        <taxon>Actinomycetota</taxon>
        <taxon>Actinomycetes</taxon>
        <taxon>Pseudonocardiales</taxon>
        <taxon>Pseudonocardiaceae</taxon>
        <taxon>Saccharopolyspora</taxon>
    </lineage>
</organism>
<dbReference type="EMBL" id="FNOK01000003">
    <property type="protein sequence ID" value="SDW39673.1"/>
    <property type="molecule type" value="Genomic_DNA"/>
</dbReference>
<reference evidence="3" key="1">
    <citation type="submission" date="2016-10" db="EMBL/GenBank/DDBJ databases">
        <authorList>
            <person name="Varghese N."/>
            <person name="Submissions S."/>
        </authorList>
    </citation>
    <scope>NUCLEOTIDE SEQUENCE [LARGE SCALE GENOMIC DNA]</scope>
    <source>
        <strain evidence="3">CGMCC 4.3530</strain>
    </source>
</reference>
<proteinExistence type="predicted"/>
<keyword evidence="3" id="KW-1185">Reference proteome</keyword>
<feature type="region of interest" description="Disordered" evidence="1">
    <location>
        <begin position="52"/>
        <end position="308"/>
    </location>
</feature>
<accession>A0A1H2T6T4</accession>
<feature type="compositionally biased region" description="Pro residues" evidence="1">
    <location>
        <begin position="151"/>
        <end position="162"/>
    </location>
</feature>
<evidence type="ECO:0000313" key="2">
    <source>
        <dbReference type="EMBL" id="SDW39673.1"/>
    </source>
</evidence>
<evidence type="ECO:0000313" key="3">
    <source>
        <dbReference type="Proteomes" id="UP000199529"/>
    </source>
</evidence>
<gene>
    <name evidence="2" type="ORF">SAMN05216215_100313</name>
</gene>